<dbReference type="PANTHER" id="PTHR30482">
    <property type="entry name" value="HIGH-AFFINITY BRANCHED-CHAIN AMINO ACID TRANSPORT SYSTEM PERMEASE"/>
    <property type="match status" value="1"/>
</dbReference>
<gene>
    <name evidence="7" type="ORF">JF887_02435</name>
</gene>
<evidence type="ECO:0000256" key="3">
    <source>
        <dbReference type="ARBA" id="ARBA00022692"/>
    </source>
</evidence>
<evidence type="ECO:0000256" key="6">
    <source>
        <dbReference type="SAM" id="Phobius"/>
    </source>
</evidence>
<feature type="transmembrane region" description="Helical" evidence="6">
    <location>
        <begin position="180"/>
        <end position="199"/>
    </location>
</feature>
<keyword evidence="2" id="KW-1003">Cell membrane</keyword>
<proteinExistence type="predicted"/>
<evidence type="ECO:0000313" key="8">
    <source>
        <dbReference type="Proteomes" id="UP000614410"/>
    </source>
</evidence>
<sequence>MAVSTSPQPSRISRPSPGTVAIVLLLLAACTLPFVLDAFWLSTADFILIAAIGALGLNVLTGYTGQVSLGHAFFLGIGAYTAAFLADHGVNAALWIPGAGVAAGLVGLLVGPTALRLRGLYLAIVTIGLVFLGTHLFVNIPAITGGPAGRATPQPMWGPADFGGNGLTIAGVSFDRNGCYYFLALTLLALSMWFVHNLMRTRSGRAMQAVRDREIAAALMGVNLARTKLAAFVVSSFLAGLCGALYGAFLFHVDPSQWGLLLSIQFVAIIIVGGIGTVWGALLGSVFITGLPTLLIHYSDSVPFLQHSAGQGGIAVSDATNLLYGLLIVVFLVVEPRGLIGLVARAAGSITHRRRTAAVAVHPSPLVEE</sequence>
<dbReference type="GO" id="GO:0015658">
    <property type="term" value="F:branched-chain amino acid transmembrane transporter activity"/>
    <property type="evidence" value="ECO:0007669"/>
    <property type="project" value="InterPro"/>
</dbReference>
<dbReference type="GO" id="GO:0005886">
    <property type="term" value="C:plasma membrane"/>
    <property type="evidence" value="ECO:0007669"/>
    <property type="project" value="UniProtKB-SubCell"/>
</dbReference>
<dbReference type="CDD" id="cd06581">
    <property type="entry name" value="TM_PBP1_LivM_like"/>
    <property type="match status" value="1"/>
</dbReference>
<dbReference type="PANTHER" id="PTHR30482:SF5">
    <property type="entry name" value="ABC TRANSPORTER PERMEASE PROTEIN"/>
    <property type="match status" value="1"/>
</dbReference>
<keyword evidence="3 6" id="KW-0812">Transmembrane</keyword>
<dbReference type="EMBL" id="JAEKNN010000009">
    <property type="protein sequence ID" value="MBJ7608276.1"/>
    <property type="molecule type" value="Genomic_DNA"/>
</dbReference>
<name>A0A934KEY0_9BACT</name>
<dbReference type="InterPro" id="IPR043428">
    <property type="entry name" value="LivM-like"/>
</dbReference>
<feature type="transmembrane region" description="Helical" evidence="6">
    <location>
        <begin position="20"/>
        <end position="40"/>
    </location>
</feature>
<feature type="transmembrane region" description="Helical" evidence="6">
    <location>
        <begin position="92"/>
        <end position="112"/>
    </location>
</feature>
<comment type="caution">
    <text evidence="7">The sequence shown here is derived from an EMBL/GenBank/DDBJ whole genome shotgun (WGS) entry which is preliminary data.</text>
</comment>
<dbReference type="Pfam" id="PF02653">
    <property type="entry name" value="BPD_transp_2"/>
    <property type="match status" value="1"/>
</dbReference>
<dbReference type="AlphaFoldDB" id="A0A934KEY0"/>
<evidence type="ECO:0000313" key="7">
    <source>
        <dbReference type="EMBL" id="MBJ7608276.1"/>
    </source>
</evidence>
<feature type="transmembrane region" description="Helical" evidence="6">
    <location>
        <begin position="322"/>
        <end position="344"/>
    </location>
</feature>
<keyword evidence="5 6" id="KW-0472">Membrane</keyword>
<accession>A0A934KEY0</accession>
<dbReference type="Proteomes" id="UP000614410">
    <property type="component" value="Unassembled WGS sequence"/>
</dbReference>
<evidence type="ECO:0000256" key="4">
    <source>
        <dbReference type="ARBA" id="ARBA00022989"/>
    </source>
</evidence>
<organism evidence="7 8">
    <name type="scientific">Candidatus Amunia macphersoniae</name>
    <dbReference type="NCBI Taxonomy" id="3127014"/>
    <lineage>
        <taxon>Bacteria</taxon>
        <taxon>Bacillati</taxon>
        <taxon>Candidatus Dormiibacterota</taxon>
        <taxon>Candidatus Dormibacteria</taxon>
        <taxon>Candidatus Aeolococcales</taxon>
        <taxon>Candidatus Aeolococcaceae</taxon>
        <taxon>Candidatus Amunia</taxon>
    </lineage>
</organism>
<dbReference type="InterPro" id="IPR001851">
    <property type="entry name" value="ABC_transp_permease"/>
</dbReference>
<evidence type="ECO:0000256" key="5">
    <source>
        <dbReference type="ARBA" id="ARBA00023136"/>
    </source>
</evidence>
<evidence type="ECO:0000256" key="2">
    <source>
        <dbReference type="ARBA" id="ARBA00022475"/>
    </source>
</evidence>
<protein>
    <submittedName>
        <fullName evidence="7">Branched-chain amino acid ABC transporter permease</fullName>
    </submittedName>
</protein>
<feature type="transmembrane region" description="Helical" evidence="6">
    <location>
        <begin position="119"/>
        <end position="138"/>
    </location>
</feature>
<reference evidence="7 8" key="1">
    <citation type="submission" date="2020-10" db="EMBL/GenBank/DDBJ databases">
        <title>Ca. Dormibacterota MAGs.</title>
        <authorList>
            <person name="Montgomery K."/>
        </authorList>
    </citation>
    <scope>NUCLEOTIDE SEQUENCE [LARGE SCALE GENOMIC DNA]</scope>
    <source>
        <strain evidence="7">Mitchell_Peninsula_5</strain>
    </source>
</reference>
<feature type="transmembrane region" description="Helical" evidence="6">
    <location>
        <begin position="229"/>
        <end position="251"/>
    </location>
</feature>
<keyword evidence="4 6" id="KW-1133">Transmembrane helix</keyword>
<evidence type="ECO:0000256" key="1">
    <source>
        <dbReference type="ARBA" id="ARBA00004651"/>
    </source>
</evidence>
<comment type="subcellular location">
    <subcellularLocation>
        <location evidence="1">Cell membrane</location>
        <topology evidence="1">Multi-pass membrane protein</topology>
    </subcellularLocation>
</comment>